<protein>
    <submittedName>
        <fullName evidence="5">DNA helicase</fullName>
    </submittedName>
</protein>
<evidence type="ECO:0000259" key="3">
    <source>
        <dbReference type="Pfam" id="PF13538"/>
    </source>
</evidence>
<dbReference type="Gene3D" id="2.30.30.780">
    <property type="match status" value="1"/>
</dbReference>
<evidence type="ECO:0000256" key="1">
    <source>
        <dbReference type="ARBA" id="ARBA00022741"/>
    </source>
</evidence>
<feature type="domain" description="UvrD-like helicase C-terminal" evidence="3">
    <location>
        <begin position="383"/>
        <end position="422"/>
    </location>
</feature>
<evidence type="ECO:0000313" key="5">
    <source>
        <dbReference type="EMBL" id="APU01450.1"/>
    </source>
</evidence>
<keyword evidence="1" id="KW-0547">Nucleotide-binding</keyword>
<dbReference type="PANTHER" id="PTHR43788:SF6">
    <property type="entry name" value="DNA HELICASE B"/>
    <property type="match status" value="1"/>
</dbReference>
<reference evidence="5 6" key="1">
    <citation type="journal article" date="2017" name="Sci. Rep.">
        <title>Characterization and diversity of phages infecting Aeromonas salmonicida subsp. salmonicida.</title>
        <authorList>
            <person name="Vincent A.T."/>
            <person name="Paquet V.E."/>
            <person name="Bernatchez A."/>
            <person name="Tremblay D.M."/>
            <person name="Moineau S."/>
            <person name="Charette S.J."/>
        </authorList>
    </citation>
    <scope>NUCLEOTIDE SEQUENCE [LARGE SCALE GENOMIC DNA]</scope>
</reference>
<dbReference type="InterPro" id="IPR027417">
    <property type="entry name" value="P-loop_NTPase"/>
</dbReference>
<accession>A0A219YBX8</accession>
<dbReference type="InterPro" id="IPR027785">
    <property type="entry name" value="UvrD-like_helicase_C"/>
</dbReference>
<dbReference type="Pfam" id="PF13604">
    <property type="entry name" value="AAA_30"/>
    <property type="match status" value="1"/>
</dbReference>
<evidence type="ECO:0000259" key="4">
    <source>
        <dbReference type="Pfam" id="PF18343"/>
    </source>
</evidence>
<dbReference type="GO" id="GO:0003678">
    <property type="term" value="F:DNA helicase activity"/>
    <property type="evidence" value="ECO:0007669"/>
    <property type="project" value="UniProtKB-ARBA"/>
</dbReference>
<feature type="domain" description="Dda helicase SH3" evidence="4">
    <location>
        <begin position="257"/>
        <end position="380"/>
    </location>
</feature>
<dbReference type="Pfam" id="PF18343">
    <property type="entry name" value="SH3_14"/>
    <property type="match status" value="1"/>
</dbReference>
<name>A0A219YBX8_9CAUD</name>
<dbReference type="Pfam" id="PF13538">
    <property type="entry name" value="UvrD_C_2"/>
    <property type="match status" value="1"/>
</dbReference>
<dbReference type="CDD" id="cd17933">
    <property type="entry name" value="DEXSc_RecD-like"/>
    <property type="match status" value="1"/>
</dbReference>
<dbReference type="GO" id="GO:0005524">
    <property type="term" value="F:ATP binding"/>
    <property type="evidence" value="ECO:0007669"/>
    <property type="project" value="UniProtKB-KW"/>
</dbReference>
<keyword evidence="5" id="KW-0378">Hydrolase</keyword>
<dbReference type="EMBL" id="KY290955">
    <property type="protein sequence ID" value="APU01450.1"/>
    <property type="molecule type" value="Genomic_DNA"/>
</dbReference>
<dbReference type="Gene3D" id="3.40.50.300">
    <property type="entry name" value="P-loop containing nucleotide triphosphate hydrolases"/>
    <property type="match status" value="2"/>
</dbReference>
<organism evidence="5 6">
    <name type="scientific">Aeromonas phage 65.2</name>
    <dbReference type="NCBI Taxonomy" id="1932896"/>
    <lineage>
        <taxon>Viruses</taxon>
        <taxon>Duplodnaviria</taxon>
        <taxon>Heunggongvirae</taxon>
        <taxon>Uroviricota</taxon>
        <taxon>Caudoviricetes</taxon>
        <taxon>Pantevenvirales</taxon>
        <taxon>Straboviridae</taxon>
        <taxon>Emmerichvirinae</taxon>
        <taxon>Ishigurovirus</taxon>
        <taxon>Ishigurovirus osborne</taxon>
    </lineage>
</organism>
<evidence type="ECO:0000313" key="6">
    <source>
        <dbReference type="Proteomes" id="UP000225215"/>
    </source>
</evidence>
<dbReference type="InterPro" id="IPR050534">
    <property type="entry name" value="Coronavir_polyprotein_1ab"/>
</dbReference>
<dbReference type="Proteomes" id="UP000225215">
    <property type="component" value="Segment"/>
</dbReference>
<dbReference type="CDD" id="cd18809">
    <property type="entry name" value="SF1_C_RecD"/>
    <property type="match status" value="1"/>
</dbReference>
<dbReference type="PANTHER" id="PTHR43788">
    <property type="entry name" value="DNA2/NAM7 HELICASE FAMILY MEMBER"/>
    <property type="match status" value="1"/>
</dbReference>
<evidence type="ECO:0000256" key="2">
    <source>
        <dbReference type="ARBA" id="ARBA00022840"/>
    </source>
</evidence>
<keyword evidence="5" id="KW-0347">Helicase</keyword>
<dbReference type="SUPFAM" id="SSF52540">
    <property type="entry name" value="P-loop containing nucleoside triphosphate hydrolases"/>
    <property type="match status" value="1"/>
</dbReference>
<keyword evidence="2" id="KW-0067">ATP-binding</keyword>
<proteinExistence type="predicted"/>
<dbReference type="InterPro" id="IPR041214">
    <property type="entry name" value="SH3_14"/>
</dbReference>
<sequence>MSESEITLTPSQNMAVNEVKNGTGHITISGPPGSGKTFLVKYLIKMLGDELGTVLAAPTHQAKIVLTEMSGIEACTIHSLMKIHPETLEDIQIFDQSKLPDLSNIRYLIVEEASMHSKTLFKITMKSIPPTCRIIAIGDKDQIQPVEHAQGELSPYFTDPRFSQIRLTDIMRQSLDNPIIQVATKIREGGWIEPNWNRDTKTGVYKVSGITDLVNSYLRAVKTPEDLTKYRFLAYTNKVVNKVNSIVREHVYKTKLPFIEGEKIVLQEPVMVEHEDDTIETIFTNGEVVTINEIEVFDRTIRIDGSPEFKVNAAKLSVSSDYSGIEHDFCVLYGSESELEFEYQLSESAGNIKQMGKGGNQRSAWKSFWAAKKMFIETKSLGASTIHKSQGSTVKGVWLALHDIHYADEELKQQLVYVGVTRPTDFCLYFDGTK</sequence>